<dbReference type="InterPro" id="IPR002104">
    <property type="entry name" value="Integrase_catalytic"/>
</dbReference>
<dbReference type="InterPro" id="IPR011010">
    <property type="entry name" value="DNA_brk_join_enz"/>
</dbReference>
<dbReference type="GO" id="GO:0006310">
    <property type="term" value="P:DNA recombination"/>
    <property type="evidence" value="ECO:0007669"/>
    <property type="project" value="UniProtKB-KW"/>
</dbReference>
<dbReference type="Gene3D" id="1.10.443.10">
    <property type="entry name" value="Intergrase catalytic core"/>
    <property type="match status" value="1"/>
</dbReference>
<gene>
    <name evidence="5" type="ORF">H5V45_09285</name>
</gene>
<sequence>MTGQLGVSQTGDTYRVQRKRGNHQIRASFGTLAEANAYSLAISAAWAAGALAPSADEFAETYVGSSRVALDPSIPTRLDDLVEAAIVAHKANKHLEDDGVPKKQRAQWAKYGGFFRNPDIRNLTRPRVQEFAFHLYENRLERSTANEYIRLVRMACDHAIECKVVDGNVAKGVVGHHQDAPLQPRDRVQPRPLTVNEVKMLAAQFPQWMQLAVFLMYVGCLRLSEVFGLELRDWDPEGQTLHVRRQGGLKKNEGKRDPYRPDEADGRLKNKSSRRKIPVAGAFAEVIDRHIDANHGCRPTEPSEEVAWLERRLISTPDMPKPRSTVIVDRWDAALRSAGLDYDTMGFRIGRHFLRKAGSTVIGIGDIRGKLWSGYLGHQTPAEFGGSLTTVQHYFDLPDEELVAVADRWEQVIQEQAGDLVVSEDWWTASHMTVQEAAAVLNVHETHVGWLLRKAHLLYAPEDEVACWRHRAGVKKFEKRIMVSGPSVYAEVERRQRRRAHLTESDVAHELATSSHHVKRLRERGLLVAEKDGGARWAYEPDKVVEVAAMLGKEKAESHLYMAAAEAAATLGLAPYQFERVYGDRVGGRTLLLTQQRQYLRADVHALTAPYDASA</sequence>
<organism evidence="5 6">
    <name type="scientific">Nocardioides luti</name>
    <dbReference type="NCBI Taxonomy" id="2761101"/>
    <lineage>
        <taxon>Bacteria</taxon>
        <taxon>Bacillati</taxon>
        <taxon>Actinomycetota</taxon>
        <taxon>Actinomycetes</taxon>
        <taxon>Propionibacteriales</taxon>
        <taxon>Nocardioidaceae</taxon>
        <taxon>Nocardioides</taxon>
    </lineage>
</organism>
<keyword evidence="2" id="KW-0233">DNA recombination</keyword>
<feature type="domain" description="Tyr recombinase" evidence="4">
    <location>
        <begin position="188"/>
        <end position="407"/>
    </location>
</feature>
<reference evidence="5 6" key="1">
    <citation type="submission" date="2020-08" db="EMBL/GenBank/DDBJ databases">
        <authorList>
            <person name="Seo M.-J."/>
        </authorList>
    </citation>
    <scope>NUCLEOTIDE SEQUENCE [LARGE SCALE GENOMIC DNA]</scope>
    <source>
        <strain evidence="5 6">KIGAM211</strain>
    </source>
</reference>
<evidence type="ECO:0000256" key="1">
    <source>
        <dbReference type="ARBA" id="ARBA00023125"/>
    </source>
</evidence>
<dbReference type="EMBL" id="JACKXE010000001">
    <property type="protein sequence ID" value="MBB6627515.1"/>
    <property type="molecule type" value="Genomic_DNA"/>
</dbReference>
<dbReference type="Gene3D" id="1.10.150.130">
    <property type="match status" value="1"/>
</dbReference>
<evidence type="ECO:0000313" key="6">
    <source>
        <dbReference type="Proteomes" id="UP000523955"/>
    </source>
</evidence>
<dbReference type="AlphaFoldDB" id="A0A7X0RHM3"/>
<dbReference type="SUPFAM" id="SSF56349">
    <property type="entry name" value="DNA breaking-rejoining enzymes"/>
    <property type="match status" value="1"/>
</dbReference>
<dbReference type="CDD" id="cd00090">
    <property type="entry name" value="HTH_ARSR"/>
    <property type="match status" value="1"/>
</dbReference>
<accession>A0A7X0RHM3</accession>
<dbReference type="Proteomes" id="UP000523955">
    <property type="component" value="Unassembled WGS sequence"/>
</dbReference>
<dbReference type="GO" id="GO:0003677">
    <property type="term" value="F:DNA binding"/>
    <property type="evidence" value="ECO:0007669"/>
    <property type="project" value="UniProtKB-KW"/>
</dbReference>
<dbReference type="InterPro" id="IPR010998">
    <property type="entry name" value="Integrase_recombinase_N"/>
</dbReference>
<dbReference type="PROSITE" id="PS51898">
    <property type="entry name" value="TYR_RECOMBINASE"/>
    <property type="match status" value="1"/>
</dbReference>
<dbReference type="GO" id="GO:0015074">
    <property type="term" value="P:DNA integration"/>
    <property type="evidence" value="ECO:0007669"/>
    <property type="project" value="InterPro"/>
</dbReference>
<dbReference type="InterPro" id="IPR013762">
    <property type="entry name" value="Integrase-like_cat_sf"/>
</dbReference>
<feature type="compositionally biased region" description="Basic and acidic residues" evidence="3">
    <location>
        <begin position="250"/>
        <end position="268"/>
    </location>
</feature>
<proteinExistence type="predicted"/>
<comment type="caution">
    <text evidence="5">The sequence shown here is derived from an EMBL/GenBank/DDBJ whole genome shotgun (WGS) entry which is preliminary data.</text>
</comment>
<dbReference type="RefSeq" id="WP_185252665.1">
    <property type="nucleotide sequence ID" value="NZ_JACKXE010000001.1"/>
</dbReference>
<keyword evidence="6" id="KW-1185">Reference proteome</keyword>
<name>A0A7X0RHM3_9ACTN</name>
<feature type="region of interest" description="Disordered" evidence="3">
    <location>
        <begin position="245"/>
        <end position="273"/>
    </location>
</feature>
<evidence type="ECO:0000259" key="4">
    <source>
        <dbReference type="PROSITE" id="PS51898"/>
    </source>
</evidence>
<protein>
    <recommendedName>
        <fullName evidence="4">Tyr recombinase domain-containing protein</fullName>
    </recommendedName>
</protein>
<evidence type="ECO:0000313" key="5">
    <source>
        <dbReference type="EMBL" id="MBB6627515.1"/>
    </source>
</evidence>
<dbReference type="InterPro" id="IPR011991">
    <property type="entry name" value="ArsR-like_HTH"/>
</dbReference>
<evidence type="ECO:0000256" key="3">
    <source>
        <dbReference type="SAM" id="MobiDB-lite"/>
    </source>
</evidence>
<evidence type="ECO:0000256" key="2">
    <source>
        <dbReference type="ARBA" id="ARBA00023172"/>
    </source>
</evidence>
<keyword evidence="1" id="KW-0238">DNA-binding</keyword>